<sequence>MDLPRRPGPNESRLPPQPPGRPRRHPRSLRDLALLVVVLGALLAVAGRGYVDYREAQAEALREAAQKFLGKDGFFLFSSLDADRDMYINLEEFKPDAKKLIAVTSISILEEEVSQSSPLDLSEEKFSMMARFQPLLRETMSKSNNGFLGVSHLTLSGLRNWTVPDEVLRLFSARQFFIFLPPKEELELGEPWWIIPNELEEHLPSNRFYPPRSSRREDLIYKLLSMFHPRLFVKTRFGPRGTVACLMATSDLYYAVAFRIHAEFQLNEPPLLPFWFSPGQFTGRIILSKDSSHVRDFKLFVPNHKPLNVEMEWLYQDEENGNSSSELDVDIGYLPQMELESWGPSVLTEIHKKGKITYRRPCDQSSQLVSEDIVWQQEISWEKAAWQLGVAMYPFLKVTYLPPIKAFEQARTENKLVHSIVLWGSLDDQSCFGPGQGLRDIVLGNSLILTLLKNSFISSWSQVHELHEIQNNQDNESHQKLAELLLEKYDSPVKMLLCLPNGTVVHDLSADDLYQVSEERSSGLVHPVMVYKQFLQEGLFRARPFLHRKAGSSCERN</sequence>
<dbReference type="GO" id="GO:0048741">
    <property type="term" value="P:skeletal muscle fiber development"/>
    <property type="evidence" value="ECO:0007669"/>
    <property type="project" value="TreeGrafter"/>
</dbReference>
<dbReference type="InParanoid" id="A0A6P5K1I0"/>
<keyword evidence="2" id="KW-1133">Transmembrane helix</keyword>
<evidence type="ECO:0000256" key="2">
    <source>
        <dbReference type="SAM" id="Phobius"/>
    </source>
</evidence>
<dbReference type="Proteomes" id="UP000515140">
    <property type="component" value="Unplaced"/>
</dbReference>
<organism evidence="3 4">
    <name type="scientific">Phascolarctos cinereus</name>
    <name type="common">Koala</name>
    <dbReference type="NCBI Taxonomy" id="38626"/>
    <lineage>
        <taxon>Eukaryota</taxon>
        <taxon>Metazoa</taxon>
        <taxon>Chordata</taxon>
        <taxon>Craniata</taxon>
        <taxon>Vertebrata</taxon>
        <taxon>Euteleostomi</taxon>
        <taxon>Mammalia</taxon>
        <taxon>Metatheria</taxon>
        <taxon>Diprotodontia</taxon>
        <taxon>Phascolarctidae</taxon>
        <taxon>Phascolarctos</taxon>
    </lineage>
</organism>
<name>A0A6P5K1I0_PHACI</name>
<dbReference type="GeneID" id="110206097"/>
<dbReference type="PANTHER" id="PTHR16213:SF78">
    <property type="entry name" value="SELENOPROTEIN N"/>
    <property type="match status" value="1"/>
</dbReference>
<dbReference type="GO" id="GO:0055074">
    <property type="term" value="P:calcium ion homeostasis"/>
    <property type="evidence" value="ECO:0007669"/>
    <property type="project" value="TreeGrafter"/>
</dbReference>
<feature type="transmembrane region" description="Helical" evidence="2">
    <location>
        <begin position="32"/>
        <end position="51"/>
    </location>
</feature>
<keyword evidence="2" id="KW-0472">Membrane</keyword>
<keyword evidence="3" id="KW-1185">Reference proteome</keyword>
<dbReference type="PANTHER" id="PTHR16213">
    <property type="entry name" value="SELENOPROTEIN N"/>
    <property type="match status" value="1"/>
</dbReference>
<dbReference type="RefSeq" id="XP_020838812.1">
    <property type="nucleotide sequence ID" value="XM_020983153.1"/>
</dbReference>
<feature type="region of interest" description="Disordered" evidence="1">
    <location>
        <begin position="1"/>
        <end position="26"/>
    </location>
</feature>
<evidence type="ECO:0000256" key="1">
    <source>
        <dbReference type="SAM" id="MobiDB-lite"/>
    </source>
</evidence>
<proteinExistence type="predicted"/>
<dbReference type="AlphaFoldDB" id="A0A6P5K1I0"/>
<protein>
    <submittedName>
        <fullName evidence="4">Selenoprotein N-like isoform X3</fullName>
    </submittedName>
</protein>
<evidence type="ECO:0000313" key="4">
    <source>
        <dbReference type="RefSeq" id="XP_020838812.1"/>
    </source>
</evidence>
<reference evidence="4" key="1">
    <citation type="submission" date="2025-08" db="UniProtKB">
        <authorList>
            <consortium name="RefSeq"/>
        </authorList>
    </citation>
    <scope>IDENTIFICATION</scope>
    <source>
        <tissue evidence="4">Spleen</tissue>
    </source>
</reference>
<keyword evidence="2" id="KW-0812">Transmembrane</keyword>
<evidence type="ECO:0000313" key="3">
    <source>
        <dbReference type="Proteomes" id="UP000515140"/>
    </source>
</evidence>
<dbReference type="GO" id="GO:0005789">
    <property type="term" value="C:endoplasmic reticulum membrane"/>
    <property type="evidence" value="ECO:0007669"/>
    <property type="project" value="TreeGrafter"/>
</dbReference>
<dbReference type="OMA" id="WESRNVT"/>
<gene>
    <name evidence="4" type="primary">LOC110206097</name>
</gene>
<accession>A0A6P5K1I0</accession>